<keyword evidence="2" id="KW-1185">Reference proteome</keyword>
<reference evidence="1" key="1">
    <citation type="submission" date="2020-09" db="EMBL/GenBank/DDBJ databases">
        <title>Genome-Enabled Discovery of Anthraquinone Biosynthesis in Senna tora.</title>
        <authorList>
            <person name="Kang S.-H."/>
            <person name="Pandey R.P."/>
            <person name="Lee C.-M."/>
            <person name="Sim J.-S."/>
            <person name="Jeong J.-T."/>
            <person name="Choi B.-S."/>
            <person name="Jung M."/>
            <person name="Ginzburg D."/>
            <person name="Zhao K."/>
            <person name="Won S.Y."/>
            <person name="Oh T.-J."/>
            <person name="Yu Y."/>
            <person name="Kim N.-H."/>
            <person name="Lee O.R."/>
            <person name="Lee T.-H."/>
            <person name="Bashyal P."/>
            <person name="Kim T.-S."/>
            <person name="Lee W.-H."/>
            <person name="Kawkins C."/>
            <person name="Kim C.-K."/>
            <person name="Kim J.S."/>
            <person name="Ahn B.O."/>
            <person name="Rhee S.Y."/>
            <person name="Sohng J.K."/>
        </authorList>
    </citation>
    <scope>NUCLEOTIDE SEQUENCE</scope>
    <source>
        <tissue evidence="1">Leaf</tissue>
    </source>
</reference>
<organism evidence="1 2">
    <name type="scientific">Senna tora</name>
    <dbReference type="NCBI Taxonomy" id="362788"/>
    <lineage>
        <taxon>Eukaryota</taxon>
        <taxon>Viridiplantae</taxon>
        <taxon>Streptophyta</taxon>
        <taxon>Embryophyta</taxon>
        <taxon>Tracheophyta</taxon>
        <taxon>Spermatophyta</taxon>
        <taxon>Magnoliopsida</taxon>
        <taxon>eudicotyledons</taxon>
        <taxon>Gunneridae</taxon>
        <taxon>Pentapetalae</taxon>
        <taxon>rosids</taxon>
        <taxon>fabids</taxon>
        <taxon>Fabales</taxon>
        <taxon>Fabaceae</taxon>
        <taxon>Caesalpinioideae</taxon>
        <taxon>Cassia clade</taxon>
        <taxon>Senna</taxon>
    </lineage>
</organism>
<dbReference type="AlphaFoldDB" id="A0A834WIK2"/>
<comment type="caution">
    <text evidence="1">The sequence shown here is derived from an EMBL/GenBank/DDBJ whole genome shotgun (WGS) entry which is preliminary data.</text>
</comment>
<dbReference type="EMBL" id="JAAIUW010000008">
    <property type="protein sequence ID" value="KAF7820731.1"/>
    <property type="molecule type" value="Genomic_DNA"/>
</dbReference>
<accession>A0A834WIK2</accession>
<gene>
    <name evidence="1" type="ORF">G2W53_026186</name>
</gene>
<name>A0A834WIK2_9FABA</name>
<dbReference type="Proteomes" id="UP000634136">
    <property type="component" value="Unassembled WGS sequence"/>
</dbReference>
<sequence>MARLRIRALSRSKLKSTVGN</sequence>
<evidence type="ECO:0000313" key="1">
    <source>
        <dbReference type="EMBL" id="KAF7820731.1"/>
    </source>
</evidence>
<evidence type="ECO:0000313" key="2">
    <source>
        <dbReference type="Proteomes" id="UP000634136"/>
    </source>
</evidence>
<proteinExistence type="predicted"/>
<protein>
    <submittedName>
        <fullName evidence="1">Uncharacterized protein</fullName>
    </submittedName>
</protein>